<evidence type="ECO:0000313" key="1">
    <source>
        <dbReference type="EMBL" id="MBB5918915.1"/>
    </source>
</evidence>
<name>A0A7W9UNJ9_9NOCA</name>
<comment type="caution">
    <text evidence="1">The sequence shown here is derived from an EMBL/GenBank/DDBJ whole genome shotgun (WGS) entry which is preliminary data.</text>
</comment>
<dbReference type="RefSeq" id="WP_040751632.1">
    <property type="nucleotide sequence ID" value="NZ_JACHIT010000002.1"/>
</dbReference>
<organism evidence="1 2">
    <name type="scientific">Nocardia transvalensis</name>
    <dbReference type="NCBI Taxonomy" id="37333"/>
    <lineage>
        <taxon>Bacteria</taxon>
        <taxon>Bacillati</taxon>
        <taxon>Actinomycetota</taxon>
        <taxon>Actinomycetes</taxon>
        <taxon>Mycobacteriales</taxon>
        <taxon>Nocardiaceae</taxon>
        <taxon>Nocardia</taxon>
    </lineage>
</organism>
<dbReference type="EMBL" id="JACHIT010000002">
    <property type="protein sequence ID" value="MBB5918915.1"/>
    <property type="molecule type" value="Genomic_DNA"/>
</dbReference>
<keyword evidence="2" id="KW-1185">Reference proteome</keyword>
<sequence>MIGAADPPPSAAGVVDPAPTGWTVTFEREGADTPPPAARPAGIPMVVEADRVFGFVVAQHLEDSARADGHEFFHAGLADAVSSLRAWQGKDPDGWGMYAVVRLPAALAELAAEQLRYLDALAAGVVAAGGPDDIAPWLRDRFEVPVVDDQDDESEVDPQ</sequence>
<dbReference type="AlphaFoldDB" id="A0A7W9UNJ9"/>
<protein>
    <submittedName>
        <fullName evidence="1">Uncharacterized protein</fullName>
    </submittedName>
</protein>
<reference evidence="1 2" key="1">
    <citation type="submission" date="2020-08" db="EMBL/GenBank/DDBJ databases">
        <title>Sequencing the genomes of 1000 actinobacteria strains.</title>
        <authorList>
            <person name="Klenk H.-P."/>
        </authorList>
    </citation>
    <scope>NUCLEOTIDE SEQUENCE [LARGE SCALE GENOMIC DNA]</scope>
    <source>
        <strain evidence="1 2">DSM 43582</strain>
    </source>
</reference>
<evidence type="ECO:0000313" key="2">
    <source>
        <dbReference type="Proteomes" id="UP000540412"/>
    </source>
</evidence>
<dbReference type="Proteomes" id="UP000540412">
    <property type="component" value="Unassembled WGS sequence"/>
</dbReference>
<accession>A0A7W9UNJ9</accession>
<gene>
    <name evidence="1" type="ORF">BJY24_007827</name>
</gene>
<proteinExistence type="predicted"/>